<dbReference type="Proteomes" id="UP000315133">
    <property type="component" value="Unassembled WGS sequence"/>
</dbReference>
<feature type="domain" description="Phage shock protein PspC N-terminal" evidence="3">
    <location>
        <begin position="70"/>
        <end position="126"/>
    </location>
</feature>
<evidence type="ECO:0000313" key="4">
    <source>
        <dbReference type="EMBL" id="TQM91123.1"/>
    </source>
</evidence>
<feature type="transmembrane region" description="Helical" evidence="2">
    <location>
        <begin position="96"/>
        <end position="123"/>
    </location>
</feature>
<name>A0A543K7W2_9MICO</name>
<comment type="caution">
    <text evidence="4">The sequence shown here is derived from an EMBL/GenBank/DDBJ whole genome shotgun (WGS) entry which is preliminary data.</text>
</comment>
<keyword evidence="2" id="KW-0812">Transmembrane</keyword>
<organism evidence="4 5">
    <name type="scientific">Ornithinimicrobium humiphilum</name>
    <dbReference type="NCBI Taxonomy" id="125288"/>
    <lineage>
        <taxon>Bacteria</taxon>
        <taxon>Bacillati</taxon>
        <taxon>Actinomycetota</taxon>
        <taxon>Actinomycetes</taxon>
        <taxon>Micrococcales</taxon>
        <taxon>Ornithinimicrobiaceae</taxon>
        <taxon>Ornithinimicrobium</taxon>
    </lineage>
</organism>
<evidence type="ECO:0000256" key="2">
    <source>
        <dbReference type="SAM" id="Phobius"/>
    </source>
</evidence>
<gene>
    <name evidence="4" type="ORF">FB476_2849</name>
</gene>
<evidence type="ECO:0000259" key="3">
    <source>
        <dbReference type="Pfam" id="PF04024"/>
    </source>
</evidence>
<keyword evidence="5" id="KW-1185">Reference proteome</keyword>
<feature type="region of interest" description="Disordered" evidence="1">
    <location>
        <begin position="1"/>
        <end position="58"/>
    </location>
</feature>
<dbReference type="InterPro" id="IPR007168">
    <property type="entry name" value="Phageshock_PspC_N"/>
</dbReference>
<feature type="transmembrane region" description="Helical" evidence="2">
    <location>
        <begin position="143"/>
        <end position="176"/>
    </location>
</feature>
<evidence type="ECO:0000313" key="5">
    <source>
        <dbReference type="Proteomes" id="UP000315133"/>
    </source>
</evidence>
<dbReference type="Pfam" id="PF04024">
    <property type="entry name" value="PspC"/>
    <property type="match status" value="1"/>
</dbReference>
<sequence>MHETTSTSTPAGTPRDDVWGVNRPPALPPTAPGAGPQDTSVPTGPTSDASGRPGRGTWLDRALAGLSRSPLRRDRASGVIGGVSAGLARTLGVSPAAVRVAAVLLAMFFGLGVGAYLIAWALLPDEQGRTHAGQALRDGDPGSLAVVALASVPVLATVVGVLGGSWPLVLTLAVVAYVVARRKGHLPHHTHG</sequence>
<dbReference type="OrthoDB" id="7359894at2"/>
<feature type="compositionally biased region" description="Polar residues" evidence="1">
    <location>
        <begin position="37"/>
        <end position="49"/>
    </location>
</feature>
<dbReference type="EMBL" id="VFPU01000002">
    <property type="protein sequence ID" value="TQM91123.1"/>
    <property type="molecule type" value="Genomic_DNA"/>
</dbReference>
<keyword evidence="2" id="KW-1133">Transmembrane helix</keyword>
<reference evidence="4 5" key="1">
    <citation type="submission" date="2019-06" db="EMBL/GenBank/DDBJ databases">
        <title>Sequencing the genomes of 1000 actinobacteria strains.</title>
        <authorList>
            <person name="Klenk H.-P."/>
        </authorList>
    </citation>
    <scope>NUCLEOTIDE SEQUENCE [LARGE SCALE GENOMIC DNA]</scope>
    <source>
        <strain evidence="4 5">DSM 12362</strain>
    </source>
</reference>
<feature type="compositionally biased region" description="Polar residues" evidence="1">
    <location>
        <begin position="1"/>
        <end position="11"/>
    </location>
</feature>
<accession>A0A543K7W2</accession>
<evidence type="ECO:0000256" key="1">
    <source>
        <dbReference type="SAM" id="MobiDB-lite"/>
    </source>
</evidence>
<protein>
    <submittedName>
        <fullName evidence="4">Phage shock protein C (PspC) family protein</fullName>
    </submittedName>
</protein>
<dbReference type="RefSeq" id="WP_141820538.1">
    <property type="nucleotide sequence ID" value="NZ_BAAAIL010000001.1"/>
</dbReference>
<proteinExistence type="predicted"/>
<dbReference type="AlphaFoldDB" id="A0A543K7W2"/>
<keyword evidence="2" id="KW-0472">Membrane</keyword>